<sequence length="59" mass="5966">MGMLSRLVGQGRRAATTGTTARTGRPVRRGRGAPAPTPAARGLGGVARRLLGGGRRTGL</sequence>
<evidence type="ECO:0000313" key="3">
    <source>
        <dbReference type="Proteomes" id="UP001595685"/>
    </source>
</evidence>
<dbReference type="RefSeq" id="WP_376985702.1">
    <property type="nucleotide sequence ID" value="NZ_JBHRWW010000017.1"/>
</dbReference>
<proteinExistence type="predicted"/>
<organism evidence="2 3">
    <name type="scientific">Aquipuribacter hungaricus</name>
    <dbReference type="NCBI Taxonomy" id="545624"/>
    <lineage>
        <taxon>Bacteria</taxon>
        <taxon>Bacillati</taxon>
        <taxon>Actinomycetota</taxon>
        <taxon>Actinomycetes</taxon>
        <taxon>Micrococcales</taxon>
        <taxon>Intrasporangiaceae</taxon>
        <taxon>Aquipuribacter</taxon>
    </lineage>
</organism>
<dbReference type="EMBL" id="JBHRWW010000017">
    <property type="protein sequence ID" value="MFC3690150.1"/>
    <property type="molecule type" value="Genomic_DNA"/>
</dbReference>
<name>A0ABV7WKG2_9MICO</name>
<protein>
    <submittedName>
        <fullName evidence="2">Uncharacterized protein</fullName>
    </submittedName>
</protein>
<evidence type="ECO:0000256" key="1">
    <source>
        <dbReference type="SAM" id="MobiDB-lite"/>
    </source>
</evidence>
<feature type="compositionally biased region" description="Low complexity" evidence="1">
    <location>
        <begin position="32"/>
        <end position="50"/>
    </location>
</feature>
<keyword evidence="3" id="KW-1185">Reference proteome</keyword>
<reference evidence="3" key="1">
    <citation type="journal article" date="2019" name="Int. J. Syst. Evol. Microbiol.">
        <title>The Global Catalogue of Microorganisms (GCM) 10K type strain sequencing project: providing services to taxonomists for standard genome sequencing and annotation.</title>
        <authorList>
            <consortium name="The Broad Institute Genomics Platform"/>
            <consortium name="The Broad Institute Genome Sequencing Center for Infectious Disease"/>
            <person name="Wu L."/>
            <person name="Ma J."/>
        </authorList>
    </citation>
    <scope>NUCLEOTIDE SEQUENCE [LARGE SCALE GENOMIC DNA]</scope>
    <source>
        <strain evidence="3">NCAIM B.02333</strain>
    </source>
</reference>
<gene>
    <name evidence="2" type="ORF">ACFOLH_17530</name>
</gene>
<accession>A0ABV7WKG2</accession>
<feature type="compositionally biased region" description="Low complexity" evidence="1">
    <location>
        <begin position="11"/>
        <end position="24"/>
    </location>
</feature>
<evidence type="ECO:0000313" key="2">
    <source>
        <dbReference type="EMBL" id="MFC3690150.1"/>
    </source>
</evidence>
<feature type="region of interest" description="Disordered" evidence="1">
    <location>
        <begin position="1"/>
        <end position="59"/>
    </location>
</feature>
<comment type="caution">
    <text evidence="2">The sequence shown here is derived from an EMBL/GenBank/DDBJ whole genome shotgun (WGS) entry which is preliminary data.</text>
</comment>
<dbReference type="Proteomes" id="UP001595685">
    <property type="component" value="Unassembled WGS sequence"/>
</dbReference>